<keyword evidence="2" id="KW-1185">Reference proteome</keyword>
<dbReference type="EMBL" id="QKYT01001575">
    <property type="protein sequence ID" value="RIA79084.1"/>
    <property type="molecule type" value="Genomic_DNA"/>
</dbReference>
<organism evidence="1 2">
    <name type="scientific">Glomus cerebriforme</name>
    <dbReference type="NCBI Taxonomy" id="658196"/>
    <lineage>
        <taxon>Eukaryota</taxon>
        <taxon>Fungi</taxon>
        <taxon>Fungi incertae sedis</taxon>
        <taxon>Mucoromycota</taxon>
        <taxon>Glomeromycotina</taxon>
        <taxon>Glomeromycetes</taxon>
        <taxon>Glomerales</taxon>
        <taxon>Glomeraceae</taxon>
        <taxon>Glomus</taxon>
    </lineage>
</organism>
<accession>A0A397S9T5</accession>
<reference evidence="1 2" key="1">
    <citation type="submission" date="2018-06" db="EMBL/GenBank/DDBJ databases">
        <title>Comparative genomics reveals the genomic features of Rhizophagus irregularis, R. cerebriforme, R. diaphanum and Gigaspora rosea, and their symbiotic lifestyle signature.</title>
        <authorList>
            <person name="Morin E."/>
            <person name="San Clemente H."/>
            <person name="Chen E.C.H."/>
            <person name="De La Providencia I."/>
            <person name="Hainaut M."/>
            <person name="Kuo A."/>
            <person name="Kohler A."/>
            <person name="Murat C."/>
            <person name="Tang N."/>
            <person name="Roy S."/>
            <person name="Loubradou J."/>
            <person name="Henrissat B."/>
            <person name="Grigoriev I.V."/>
            <person name="Corradi N."/>
            <person name="Roux C."/>
            <person name="Martin F.M."/>
        </authorList>
    </citation>
    <scope>NUCLEOTIDE SEQUENCE [LARGE SCALE GENOMIC DNA]</scope>
    <source>
        <strain evidence="1 2">DAOM 227022</strain>
    </source>
</reference>
<evidence type="ECO:0000313" key="1">
    <source>
        <dbReference type="EMBL" id="RIA79084.1"/>
    </source>
</evidence>
<evidence type="ECO:0000313" key="2">
    <source>
        <dbReference type="Proteomes" id="UP000265703"/>
    </source>
</evidence>
<gene>
    <name evidence="1" type="ORF">C1645_124120</name>
</gene>
<name>A0A397S9T5_9GLOM</name>
<dbReference type="Proteomes" id="UP000265703">
    <property type="component" value="Unassembled WGS sequence"/>
</dbReference>
<comment type="caution">
    <text evidence="1">The sequence shown here is derived from an EMBL/GenBank/DDBJ whole genome shotgun (WGS) entry which is preliminary data.</text>
</comment>
<dbReference type="InterPro" id="IPR012547">
    <property type="entry name" value="PDDEXK_9"/>
</dbReference>
<proteinExistence type="predicted"/>
<dbReference type="AlphaFoldDB" id="A0A397S9T5"/>
<dbReference type="OrthoDB" id="2409125at2759"/>
<dbReference type="STRING" id="658196.A0A397S9T5"/>
<dbReference type="Pfam" id="PF08011">
    <property type="entry name" value="PDDEXK_9"/>
    <property type="match status" value="1"/>
</dbReference>
<protein>
    <submittedName>
        <fullName evidence="1">Uncharacterized protein</fullName>
    </submittedName>
</protein>
<sequence>MRDDQAELVIPNKEVANQWKSWIFERTNEVYESLFKKDIKKFCEQFPSLYMDMLSCYDFADLKRNKLYEIWYHLFVLGTLTIFHGNDYYVLSNCEFGKGHNDVRIIPLNKKDTSIIFEFKLAKSDDCNEMEKSAKEGLDQIVNKNYQANIQNHVKMIVEVAIAFHKKSAFVSAHLLKHKKNRLLANDTWEEVEVAKLKYLQIQRDIVNNFSERERVSVSVSKNKKDISLDLPNRCKAFTKKNNRCNNIVKSGDYCHVHRD</sequence>